<proteinExistence type="predicted"/>
<dbReference type="RefSeq" id="WP_066238359.1">
    <property type="nucleotide sequence ID" value="NZ_LRFC01000006.1"/>
</dbReference>
<keyword evidence="2" id="KW-1185">Reference proteome</keyword>
<evidence type="ECO:0000313" key="1">
    <source>
        <dbReference type="EMBL" id="KZE67952.1"/>
    </source>
</evidence>
<dbReference type="AlphaFoldDB" id="A0A163S1E8"/>
<dbReference type="OrthoDB" id="2848230at2"/>
<evidence type="ECO:0000313" key="2">
    <source>
        <dbReference type="Proteomes" id="UP000076567"/>
    </source>
</evidence>
<comment type="caution">
    <text evidence="1">The sequence shown here is derived from an EMBL/GenBank/DDBJ whole genome shotgun (WGS) entry which is preliminary data.</text>
</comment>
<name>A0A163S1E8_9BACL</name>
<protein>
    <submittedName>
        <fullName evidence="1">Uncharacterized protein</fullName>
    </submittedName>
</protein>
<organism evidence="1 2">
    <name type="scientific">Fictibacillus phosphorivorans</name>
    <dbReference type="NCBI Taxonomy" id="1221500"/>
    <lineage>
        <taxon>Bacteria</taxon>
        <taxon>Bacillati</taxon>
        <taxon>Bacillota</taxon>
        <taxon>Bacilli</taxon>
        <taxon>Bacillales</taxon>
        <taxon>Fictibacillaceae</taxon>
        <taxon>Fictibacillus</taxon>
    </lineage>
</organism>
<gene>
    <name evidence="1" type="ORF">AWM68_17420</name>
</gene>
<reference evidence="2" key="1">
    <citation type="submission" date="2016-01" db="EMBL/GenBank/DDBJ databases">
        <title>Draft genome of Chromobacterium sp. F49.</title>
        <authorList>
            <person name="Hong K.W."/>
        </authorList>
    </citation>
    <scope>NUCLEOTIDE SEQUENCE [LARGE SCALE GENOMIC DNA]</scope>
    <source>
        <strain evidence="2">P7IIIA</strain>
    </source>
</reference>
<sequence length="227" mass="26233">MVMIQQLNDDQILEIKQTLMTHRVGLKSLYFKYNSNTHDMFVEGKGIEGIPQNEEYYDNLEDNLIFSDISWLTPICGELKANFQAEIDVLPDGTMDHSKVKMEITIACPLRNMSKKDIMREYYSVFKRLLKFRGFIKKVEFRGHEYSLKTISFSLELDGRKVNTILKNTQTINTQVLSQWQATLDHVLDYNKGRFKFVSVLPVVNGRMSTATFESAVCFKFSTGVAK</sequence>
<dbReference type="EMBL" id="LRFC01000006">
    <property type="protein sequence ID" value="KZE67952.1"/>
    <property type="molecule type" value="Genomic_DNA"/>
</dbReference>
<accession>A0A163S1E8</accession>
<dbReference type="Proteomes" id="UP000076567">
    <property type="component" value="Unassembled WGS sequence"/>
</dbReference>